<evidence type="ECO:0000259" key="7">
    <source>
        <dbReference type="PROSITE" id="PS50011"/>
    </source>
</evidence>
<feature type="domain" description="Protein kinase" evidence="7">
    <location>
        <begin position="12"/>
        <end position="260"/>
    </location>
</feature>
<keyword evidence="6" id="KW-1133">Transmembrane helix</keyword>
<feature type="region of interest" description="Disordered" evidence="5">
    <location>
        <begin position="339"/>
        <end position="375"/>
    </location>
</feature>
<accession>A0ABP7FLQ9</accession>
<evidence type="ECO:0000256" key="6">
    <source>
        <dbReference type="SAM" id="Phobius"/>
    </source>
</evidence>
<dbReference type="PANTHER" id="PTHR43289:SF34">
    <property type="entry name" value="SERINE_THREONINE-PROTEIN KINASE YBDM-RELATED"/>
    <property type="match status" value="1"/>
</dbReference>
<evidence type="ECO:0000313" key="9">
    <source>
        <dbReference type="Proteomes" id="UP001500908"/>
    </source>
</evidence>
<gene>
    <name evidence="8" type="ORF">GCM10022402_21270</name>
</gene>
<dbReference type="Proteomes" id="UP001500908">
    <property type="component" value="Unassembled WGS sequence"/>
</dbReference>
<dbReference type="RefSeq" id="WP_344970338.1">
    <property type="nucleotide sequence ID" value="NZ_BAABDD010000008.1"/>
</dbReference>
<dbReference type="CDD" id="cd14014">
    <property type="entry name" value="STKc_PknB_like"/>
    <property type="match status" value="1"/>
</dbReference>
<dbReference type="PANTHER" id="PTHR43289">
    <property type="entry name" value="MITOGEN-ACTIVATED PROTEIN KINASE KINASE KINASE 20-RELATED"/>
    <property type="match status" value="1"/>
</dbReference>
<feature type="compositionally biased region" description="Pro residues" evidence="5">
    <location>
        <begin position="344"/>
        <end position="356"/>
    </location>
</feature>
<keyword evidence="6" id="KW-0812">Transmembrane</keyword>
<protein>
    <recommendedName>
        <fullName evidence="7">Protein kinase domain-containing protein</fullName>
    </recommendedName>
</protein>
<keyword evidence="2" id="KW-0547">Nucleotide-binding</keyword>
<dbReference type="InterPro" id="IPR000719">
    <property type="entry name" value="Prot_kinase_dom"/>
</dbReference>
<evidence type="ECO:0000256" key="2">
    <source>
        <dbReference type="ARBA" id="ARBA00022741"/>
    </source>
</evidence>
<dbReference type="Pfam" id="PF00069">
    <property type="entry name" value="Pkinase"/>
    <property type="match status" value="1"/>
</dbReference>
<organism evidence="8 9">
    <name type="scientific">Salinactinospora qingdaonensis</name>
    <dbReference type="NCBI Taxonomy" id="702744"/>
    <lineage>
        <taxon>Bacteria</taxon>
        <taxon>Bacillati</taxon>
        <taxon>Actinomycetota</taxon>
        <taxon>Actinomycetes</taxon>
        <taxon>Streptosporangiales</taxon>
        <taxon>Nocardiopsidaceae</taxon>
        <taxon>Salinactinospora</taxon>
    </lineage>
</organism>
<dbReference type="InterPro" id="IPR011009">
    <property type="entry name" value="Kinase-like_dom_sf"/>
</dbReference>
<feature type="region of interest" description="Disordered" evidence="5">
    <location>
        <begin position="262"/>
        <end position="291"/>
    </location>
</feature>
<dbReference type="Gene3D" id="3.30.200.20">
    <property type="entry name" value="Phosphorylase Kinase, domain 1"/>
    <property type="match status" value="1"/>
</dbReference>
<evidence type="ECO:0000256" key="3">
    <source>
        <dbReference type="ARBA" id="ARBA00022777"/>
    </source>
</evidence>
<evidence type="ECO:0000256" key="4">
    <source>
        <dbReference type="ARBA" id="ARBA00022840"/>
    </source>
</evidence>
<keyword evidence="4" id="KW-0067">ATP-binding</keyword>
<dbReference type="SUPFAM" id="SSF56112">
    <property type="entry name" value="Protein kinase-like (PK-like)"/>
    <property type="match status" value="1"/>
</dbReference>
<evidence type="ECO:0000256" key="1">
    <source>
        <dbReference type="ARBA" id="ARBA00022679"/>
    </source>
</evidence>
<keyword evidence="1" id="KW-0808">Transferase</keyword>
<dbReference type="InterPro" id="IPR008271">
    <property type="entry name" value="Ser/Thr_kinase_AS"/>
</dbReference>
<evidence type="ECO:0000313" key="8">
    <source>
        <dbReference type="EMBL" id="GAA3741226.1"/>
    </source>
</evidence>
<keyword evidence="3" id="KW-0418">Kinase</keyword>
<keyword evidence="9" id="KW-1185">Reference proteome</keyword>
<dbReference type="Gene3D" id="1.10.510.10">
    <property type="entry name" value="Transferase(Phosphotransferase) domain 1"/>
    <property type="match status" value="1"/>
</dbReference>
<evidence type="ECO:0000256" key="5">
    <source>
        <dbReference type="SAM" id="MobiDB-lite"/>
    </source>
</evidence>
<name>A0ABP7FLQ9_9ACTN</name>
<comment type="caution">
    <text evidence="8">The sequence shown here is derived from an EMBL/GenBank/DDBJ whole genome shotgun (WGS) entry which is preliminary data.</text>
</comment>
<feature type="compositionally biased region" description="Low complexity" evidence="5">
    <location>
        <begin position="276"/>
        <end position="291"/>
    </location>
</feature>
<keyword evidence="6" id="KW-0472">Membrane</keyword>
<dbReference type="PROSITE" id="PS00108">
    <property type="entry name" value="PROTEIN_KINASE_ST"/>
    <property type="match status" value="1"/>
</dbReference>
<feature type="transmembrane region" description="Helical" evidence="6">
    <location>
        <begin position="383"/>
        <end position="411"/>
    </location>
</feature>
<reference evidence="9" key="1">
    <citation type="journal article" date="2019" name="Int. J. Syst. Evol. Microbiol.">
        <title>The Global Catalogue of Microorganisms (GCM) 10K type strain sequencing project: providing services to taxonomists for standard genome sequencing and annotation.</title>
        <authorList>
            <consortium name="The Broad Institute Genomics Platform"/>
            <consortium name="The Broad Institute Genome Sequencing Center for Infectious Disease"/>
            <person name="Wu L."/>
            <person name="Ma J."/>
        </authorList>
    </citation>
    <scope>NUCLEOTIDE SEQUENCE [LARGE SCALE GENOMIC DNA]</scope>
    <source>
        <strain evidence="9">JCM 17137</strain>
    </source>
</reference>
<sequence>MTEDDPRAVADYALIGRLGQGGQGVVYLGRAPDGAQVAVKLLHADPLDQSGLRRQLAEEVELARRVARFCTAQVLAADVIADPPYVVSEYVAGPSLSALVRSRGPLSGPSLDRLAIGTLTALAAIHQTGVVHRDFKPANVLMAPEGPRVIDFGIARALEGTAVLTNSIAGTPAYMAPEQIAGAALGPAVDIFAWGATIVFAATGGGPFGNDSLRSVINRVRNDPPNLGELADPLREIVRECLEKDPSARPTAAQTLLRVLGVGGGRTLPPPDAAPKDAPAGDGNDTGPPAALPLATLEAAAIAAADTAARERATEEIYRSFPQAETRLPAPEGAWRNIAASPPLAAPPSPAAPPTAPAVRAAGRPEPAPAPAAREPRSRSVNVGLLIGLLGSVVAVAVIGFVVLLLMLGWLGG</sequence>
<proteinExistence type="predicted"/>
<dbReference type="EMBL" id="BAABDD010000008">
    <property type="protein sequence ID" value="GAA3741226.1"/>
    <property type="molecule type" value="Genomic_DNA"/>
</dbReference>
<dbReference type="PROSITE" id="PS50011">
    <property type="entry name" value="PROTEIN_KINASE_DOM"/>
    <property type="match status" value="1"/>
</dbReference>